<dbReference type="Proteomes" id="UP000027734">
    <property type="component" value="Unassembled WGS sequence"/>
</dbReference>
<evidence type="ECO:0000313" key="1">
    <source>
        <dbReference type="EMBL" id="KEJ88022.1"/>
    </source>
</evidence>
<comment type="caution">
    <text evidence="1">The sequence shown here is derived from an EMBL/GenBank/DDBJ whole genome shotgun (WGS) entry which is preliminary data.</text>
</comment>
<keyword evidence="2" id="KW-1185">Reference proteome</keyword>
<dbReference type="AlphaFoldDB" id="A0A073IRN1"/>
<dbReference type="OrthoDB" id="7659348at2"/>
<sequence length="58" mass="6677">MKKNEWVIDVLRDMIEFSERNKLFKTTEALLDAEFAAYSELMASSTSKQNCPVFNVVS</sequence>
<evidence type="ECO:0000313" key="2">
    <source>
        <dbReference type="Proteomes" id="UP000027734"/>
    </source>
</evidence>
<name>A0A073IRN1_9RHOB</name>
<protein>
    <submittedName>
        <fullName evidence="1">Uncharacterized protein</fullName>
    </submittedName>
</protein>
<dbReference type="STRING" id="1300350.Z948_3273"/>
<gene>
    <name evidence="1" type="ORF">DSW25_04155</name>
</gene>
<dbReference type="RefSeq" id="WP_156023545.1">
    <property type="nucleotide sequence ID" value="NZ_JAMC01000010.1"/>
</dbReference>
<accession>A0A073IRN1</accession>
<dbReference type="EMBL" id="JAMC01000010">
    <property type="protein sequence ID" value="KEJ88022.1"/>
    <property type="molecule type" value="Genomic_DNA"/>
</dbReference>
<organism evidence="1 2">
    <name type="scientific">Sulfitobacter donghicola DSW-25 = KCTC 12864 = JCM 14565</name>
    <dbReference type="NCBI Taxonomy" id="1300350"/>
    <lineage>
        <taxon>Bacteria</taxon>
        <taxon>Pseudomonadati</taxon>
        <taxon>Pseudomonadota</taxon>
        <taxon>Alphaproteobacteria</taxon>
        <taxon>Rhodobacterales</taxon>
        <taxon>Roseobacteraceae</taxon>
        <taxon>Sulfitobacter</taxon>
    </lineage>
</organism>
<proteinExistence type="predicted"/>
<reference evidence="1 2" key="1">
    <citation type="submission" date="2014-01" db="EMBL/GenBank/DDBJ databases">
        <title>Sulfitobacter donghicola JCM 14565 Genome Sequencing.</title>
        <authorList>
            <person name="Lai Q."/>
            <person name="Hong Z."/>
        </authorList>
    </citation>
    <scope>NUCLEOTIDE SEQUENCE [LARGE SCALE GENOMIC DNA]</scope>
    <source>
        <strain evidence="1 2">JCM 14565</strain>
    </source>
</reference>